<sequence length="182" mass="20319">MSTPRNSLANLSKLEPYQDETLQVVIETPKGSRNKYAFDGDRLCFQLKKTLPAGMVFPYDFGFVPSTEASDGDELDVLVLMDEPAFVGCVLGVRLIGVITGEDQLPEGETQRNDRLLAVAEASDLYAGIQHVNDLPEPLMRHMEEFFQNYPRVLSQKEFKLLGTEGPEVAQKLIEEARANVK</sequence>
<dbReference type="PANTHER" id="PTHR10286">
    <property type="entry name" value="INORGANIC PYROPHOSPHATASE"/>
    <property type="match status" value="1"/>
</dbReference>
<evidence type="ECO:0000313" key="7">
    <source>
        <dbReference type="Proteomes" id="UP001634747"/>
    </source>
</evidence>
<dbReference type="Gene3D" id="3.90.80.10">
    <property type="entry name" value="Inorganic pyrophosphatase"/>
    <property type="match status" value="1"/>
</dbReference>
<protein>
    <recommendedName>
        <fullName evidence="2">inorganic diphosphatase</fullName>
        <ecNumber evidence="2">3.6.1.1</ecNumber>
    </recommendedName>
</protein>
<reference evidence="6 7" key="1">
    <citation type="submission" date="2024-12" db="EMBL/GenBank/DDBJ databases">
        <authorList>
            <person name="Lee Y."/>
        </authorList>
    </citation>
    <scope>NUCLEOTIDE SEQUENCE [LARGE SCALE GENOMIC DNA]</scope>
    <source>
        <strain evidence="6 7">03SUJ4</strain>
    </source>
</reference>
<organism evidence="6 7">
    <name type="scientific">Terriglobus aquaticus</name>
    <dbReference type="NCBI Taxonomy" id="940139"/>
    <lineage>
        <taxon>Bacteria</taxon>
        <taxon>Pseudomonadati</taxon>
        <taxon>Acidobacteriota</taxon>
        <taxon>Terriglobia</taxon>
        <taxon>Terriglobales</taxon>
        <taxon>Acidobacteriaceae</taxon>
        <taxon>Terriglobus</taxon>
    </lineage>
</organism>
<dbReference type="InterPro" id="IPR008162">
    <property type="entry name" value="Pyrophosphatase"/>
</dbReference>
<dbReference type="SUPFAM" id="SSF50324">
    <property type="entry name" value="Inorganic pyrophosphatase"/>
    <property type="match status" value="1"/>
</dbReference>
<proteinExistence type="predicted"/>
<gene>
    <name evidence="6" type="ORF">ACK2TP_17305</name>
</gene>
<dbReference type="EC" id="3.6.1.1" evidence="2"/>
<dbReference type="Pfam" id="PF00719">
    <property type="entry name" value="Pyrophosphatase"/>
    <property type="match status" value="1"/>
</dbReference>
<evidence type="ECO:0000256" key="5">
    <source>
        <dbReference type="ARBA" id="ARBA00022842"/>
    </source>
</evidence>
<name>A0ABW9KPT8_9BACT</name>
<comment type="cofactor">
    <cofactor evidence="1">
        <name>Mg(2+)</name>
        <dbReference type="ChEBI" id="CHEBI:18420"/>
    </cofactor>
</comment>
<keyword evidence="4" id="KW-0378">Hydrolase</keyword>
<keyword evidence="3" id="KW-0479">Metal-binding</keyword>
<dbReference type="Proteomes" id="UP001634747">
    <property type="component" value="Unassembled WGS sequence"/>
</dbReference>
<comment type="caution">
    <text evidence="6">The sequence shown here is derived from an EMBL/GenBank/DDBJ whole genome shotgun (WGS) entry which is preliminary data.</text>
</comment>
<evidence type="ECO:0000313" key="6">
    <source>
        <dbReference type="EMBL" id="MFN2977533.1"/>
    </source>
</evidence>
<dbReference type="PROSITE" id="PS00387">
    <property type="entry name" value="PPASE"/>
    <property type="match status" value="1"/>
</dbReference>
<dbReference type="InterPro" id="IPR036649">
    <property type="entry name" value="Pyrophosphatase_sf"/>
</dbReference>
<dbReference type="EMBL" id="JBJYXY010000001">
    <property type="protein sequence ID" value="MFN2977533.1"/>
    <property type="molecule type" value="Genomic_DNA"/>
</dbReference>
<dbReference type="RefSeq" id="WP_263414309.1">
    <property type="nucleotide sequence ID" value="NZ_BAABBH010000001.1"/>
</dbReference>
<evidence type="ECO:0000256" key="2">
    <source>
        <dbReference type="ARBA" id="ARBA00012146"/>
    </source>
</evidence>
<evidence type="ECO:0000256" key="3">
    <source>
        <dbReference type="ARBA" id="ARBA00022723"/>
    </source>
</evidence>
<evidence type="ECO:0000256" key="4">
    <source>
        <dbReference type="ARBA" id="ARBA00022801"/>
    </source>
</evidence>
<accession>A0ABW9KPT8</accession>
<keyword evidence="5" id="KW-0460">Magnesium</keyword>
<evidence type="ECO:0000256" key="1">
    <source>
        <dbReference type="ARBA" id="ARBA00001946"/>
    </source>
</evidence>
<keyword evidence="7" id="KW-1185">Reference proteome</keyword>